<evidence type="ECO:0000256" key="7">
    <source>
        <dbReference type="SAM" id="Phobius"/>
    </source>
</evidence>
<name>A0A412G5I2_9FIRM</name>
<evidence type="ECO:0000256" key="4">
    <source>
        <dbReference type="ARBA" id="ARBA00022692"/>
    </source>
</evidence>
<evidence type="ECO:0000256" key="3">
    <source>
        <dbReference type="ARBA" id="ARBA00022475"/>
    </source>
</evidence>
<dbReference type="RefSeq" id="WP_117893253.1">
    <property type="nucleotide sequence ID" value="NZ_CABJCV010000002.1"/>
</dbReference>
<evidence type="ECO:0000256" key="5">
    <source>
        <dbReference type="ARBA" id="ARBA00022989"/>
    </source>
</evidence>
<feature type="transmembrane region" description="Helical" evidence="7">
    <location>
        <begin position="100"/>
        <end position="120"/>
    </location>
</feature>
<evidence type="ECO:0000313" key="9">
    <source>
        <dbReference type="Proteomes" id="UP000284178"/>
    </source>
</evidence>
<evidence type="ECO:0000256" key="1">
    <source>
        <dbReference type="ARBA" id="ARBA00004651"/>
    </source>
</evidence>
<dbReference type="InterPro" id="IPR002528">
    <property type="entry name" value="MATE_fam"/>
</dbReference>
<dbReference type="GO" id="GO:0042910">
    <property type="term" value="F:xenobiotic transmembrane transporter activity"/>
    <property type="evidence" value="ECO:0007669"/>
    <property type="project" value="InterPro"/>
</dbReference>
<dbReference type="Proteomes" id="UP000284178">
    <property type="component" value="Unassembled WGS sequence"/>
</dbReference>
<evidence type="ECO:0000256" key="2">
    <source>
        <dbReference type="ARBA" id="ARBA00022448"/>
    </source>
</evidence>
<keyword evidence="4 7" id="KW-0812">Transmembrane</keyword>
<feature type="transmembrane region" description="Helical" evidence="7">
    <location>
        <begin position="324"/>
        <end position="344"/>
    </location>
</feature>
<dbReference type="GO" id="GO:0005886">
    <property type="term" value="C:plasma membrane"/>
    <property type="evidence" value="ECO:0007669"/>
    <property type="project" value="UniProtKB-SubCell"/>
</dbReference>
<keyword evidence="6 7" id="KW-0472">Membrane</keyword>
<dbReference type="Pfam" id="PF01554">
    <property type="entry name" value="MatE"/>
    <property type="match status" value="2"/>
</dbReference>
<feature type="transmembrane region" description="Helical" evidence="7">
    <location>
        <begin position="65"/>
        <end position="88"/>
    </location>
</feature>
<dbReference type="NCBIfam" id="TIGR00797">
    <property type="entry name" value="matE"/>
    <property type="match status" value="1"/>
</dbReference>
<dbReference type="PANTHER" id="PTHR43549">
    <property type="entry name" value="MULTIDRUG RESISTANCE PROTEIN YPNP-RELATED"/>
    <property type="match status" value="1"/>
</dbReference>
<feature type="transmembrane region" description="Helical" evidence="7">
    <location>
        <begin position="140"/>
        <end position="162"/>
    </location>
</feature>
<reference evidence="8 9" key="1">
    <citation type="submission" date="2018-08" db="EMBL/GenBank/DDBJ databases">
        <title>A genome reference for cultivated species of the human gut microbiota.</title>
        <authorList>
            <person name="Zou Y."/>
            <person name="Xue W."/>
            <person name="Luo G."/>
        </authorList>
    </citation>
    <scope>NUCLEOTIDE SEQUENCE [LARGE SCALE GENOMIC DNA]</scope>
    <source>
        <strain evidence="8 9">AF24-29</strain>
    </source>
</reference>
<dbReference type="InterPro" id="IPR052031">
    <property type="entry name" value="Membrane_Transporter-Flippase"/>
</dbReference>
<gene>
    <name evidence="8" type="ORF">DWY25_02540</name>
</gene>
<evidence type="ECO:0000313" key="8">
    <source>
        <dbReference type="EMBL" id="RGR76250.1"/>
    </source>
</evidence>
<keyword evidence="5 7" id="KW-1133">Transmembrane helix</keyword>
<proteinExistence type="predicted"/>
<dbReference type="CDD" id="cd13138">
    <property type="entry name" value="MATE_yoeA_like"/>
    <property type="match status" value="1"/>
</dbReference>
<dbReference type="GeneID" id="83014288"/>
<feature type="transmembrane region" description="Helical" evidence="7">
    <location>
        <begin position="174"/>
        <end position="193"/>
    </location>
</feature>
<feature type="transmembrane region" description="Helical" evidence="7">
    <location>
        <begin position="392"/>
        <end position="412"/>
    </location>
</feature>
<feature type="transmembrane region" description="Helical" evidence="7">
    <location>
        <begin position="424"/>
        <end position="443"/>
    </location>
</feature>
<dbReference type="AlphaFoldDB" id="A0A412G5I2"/>
<dbReference type="PANTHER" id="PTHR43549:SF3">
    <property type="entry name" value="MULTIDRUG RESISTANCE PROTEIN YPNP-RELATED"/>
    <property type="match status" value="1"/>
</dbReference>
<feature type="transmembrane region" description="Helical" evidence="7">
    <location>
        <begin position="290"/>
        <end position="312"/>
    </location>
</feature>
<dbReference type="EMBL" id="QRUP01000002">
    <property type="protein sequence ID" value="RGR76250.1"/>
    <property type="molecule type" value="Genomic_DNA"/>
</dbReference>
<feature type="transmembrane region" description="Helical" evidence="7">
    <location>
        <begin position="241"/>
        <end position="261"/>
    </location>
</feature>
<evidence type="ECO:0000256" key="6">
    <source>
        <dbReference type="ARBA" id="ARBA00023136"/>
    </source>
</evidence>
<feature type="transmembrane region" description="Helical" evidence="7">
    <location>
        <begin position="21"/>
        <end position="38"/>
    </location>
</feature>
<dbReference type="InterPro" id="IPR048279">
    <property type="entry name" value="MdtK-like"/>
</dbReference>
<keyword evidence="3" id="KW-1003">Cell membrane</keyword>
<feature type="transmembrane region" description="Helical" evidence="7">
    <location>
        <begin position="364"/>
        <end position="385"/>
    </location>
</feature>
<organism evidence="8 9">
    <name type="scientific">Holdemania filiformis</name>
    <dbReference type="NCBI Taxonomy" id="61171"/>
    <lineage>
        <taxon>Bacteria</taxon>
        <taxon>Bacillati</taxon>
        <taxon>Bacillota</taxon>
        <taxon>Erysipelotrichia</taxon>
        <taxon>Erysipelotrichales</taxon>
        <taxon>Erysipelotrichaceae</taxon>
        <taxon>Holdemania</taxon>
    </lineage>
</organism>
<dbReference type="PIRSF" id="PIRSF006603">
    <property type="entry name" value="DinF"/>
    <property type="match status" value="1"/>
</dbReference>
<sequence length="462" mass="50812">MRKHQHPTVNEITEGVIWKQLLLFFFPIMLGTFFQQLYNTVDAIIVGQFVGKEALAAVGGATGTLINLLVGFFVGLSSGATVIISQYYGARKVEQSSDAVHTAVAMSLIGGAIMMVIGIFGAPVALRAMGTPENIMNYSLIYMIVYFIGLIPNLLYNVGSGILRAVGDSKRPMYFLIVCCLANVVLDLLFVLVFQWGVFGAAAATCLAQFISGGLVYLSLSQAEDDRYRLIRKRIRLHGELLKEIVVIGIPAGLQSVMYSVSNIVIQASVNTFGTDTIAAYTAYGKIDGIFWMIMGAFGVAITTFVGQNFGARKIDRIHKSVKVCLAMAFGTALGMSGILMVTSRWIYHLFTQDASVIEVGMQMLLYLAPYYFTYVCIEVLSGAVRGTGDSVIPMIMTCMGVCVLRVVWIWIAVPLNPTIENVLFSYPLTWSLTSILFVLYYLQGGWLKRRLKKEERKGLQN</sequence>
<accession>A0A412G5I2</accession>
<comment type="caution">
    <text evidence="8">The sequence shown here is derived from an EMBL/GenBank/DDBJ whole genome shotgun (WGS) entry which is preliminary data.</text>
</comment>
<feature type="transmembrane region" description="Helical" evidence="7">
    <location>
        <begin position="199"/>
        <end position="220"/>
    </location>
</feature>
<keyword evidence="2" id="KW-0813">Transport</keyword>
<dbReference type="GO" id="GO:0015297">
    <property type="term" value="F:antiporter activity"/>
    <property type="evidence" value="ECO:0007669"/>
    <property type="project" value="InterPro"/>
</dbReference>
<keyword evidence="9" id="KW-1185">Reference proteome</keyword>
<protein>
    <submittedName>
        <fullName evidence="8">MATE family efflux transporter</fullName>
    </submittedName>
</protein>
<comment type="subcellular location">
    <subcellularLocation>
        <location evidence="1">Cell membrane</location>
        <topology evidence="1">Multi-pass membrane protein</topology>
    </subcellularLocation>
</comment>